<gene>
    <name evidence="1" type="ORF">A2892_03695</name>
</gene>
<evidence type="ECO:0000313" key="2">
    <source>
        <dbReference type="Proteomes" id="UP000176404"/>
    </source>
</evidence>
<protein>
    <submittedName>
        <fullName evidence="1">Uncharacterized protein</fullName>
    </submittedName>
</protein>
<name>A0A1F8B996_9BACT</name>
<evidence type="ECO:0000313" key="1">
    <source>
        <dbReference type="EMBL" id="OGM59975.1"/>
    </source>
</evidence>
<dbReference type="STRING" id="1802517.A2892_03695"/>
<dbReference type="AlphaFoldDB" id="A0A1F8B996"/>
<accession>A0A1F8B996</accession>
<comment type="caution">
    <text evidence="1">The sequence shown here is derived from an EMBL/GenBank/DDBJ whole genome shotgun (WGS) entry which is preliminary data.</text>
</comment>
<organism evidence="1 2">
    <name type="scientific">Candidatus Woesebacteria bacterium RIFCSPLOWO2_01_FULL_39_10b</name>
    <dbReference type="NCBI Taxonomy" id="1802517"/>
    <lineage>
        <taxon>Bacteria</taxon>
        <taxon>Candidatus Woeseibacteriota</taxon>
    </lineage>
</organism>
<proteinExistence type="predicted"/>
<reference evidence="1 2" key="1">
    <citation type="journal article" date="2016" name="Nat. Commun.">
        <title>Thousands of microbial genomes shed light on interconnected biogeochemical processes in an aquifer system.</title>
        <authorList>
            <person name="Anantharaman K."/>
            <person name="Brown C.T."/>
            <person name="Hug L.A."/>
            <person name="Sharon I."/>
            <person name="Castelle C.J."/>
            <person name="Probst A.J."/>
            <person name="Thomas B.C."/>
            <person name="Singh A."/>
            <person name="Wilkins M.J."/>
            <person name="Karaoz U."/>
            <person name="Brodie E.L."/>
            <person name="Williams K.H."/>
            <person name="Hubbard S.S."/>
            <person name="Banfield J.F."/>
        </authorList>
    </citation>
    <scope>NUCLEOTIDE SEQUENCE [LARGE SCALE GENOMIC DNA]</scope>
</reference>
<dbReference type="Proteomes" id="UP000176404">
    <property type="component" value="Unassembled WGS sequence"/>
</dbReference>
<dbReference type="EMBL" id="MGHD01000010">
    <property type="protein sequence ID" value="OGM59975.1"/>
    <property type="molecule type" value="Genomic_DNA"/>
</dbReference>
<sequence>MLRKLNGFVKYFLKATARDVRANRVVIVFKTFDLFSFFAINFSHPYYSRTFKNFLSRSFSSIIESAYAD</sequence>